<keyword evidence="4" id="KW-0408">Iron</keyword>
<evidence type="ECO:0000256" key="4">
    <source>
        <dbReference type="ARBA" id="ARBA00023004"/>
    </source>
</evidence>
<dbReference type="AlphaFoldDB" id="A0A2P6VCK2"/>
<evidence type="ECO:0000256" key="2">
    <source>
        <dbReference type="ARBA" id="ARBA00022964"/>
    </source>
</evidence>
<evidence type="ECO:0000256" key="5">
    <source>
        <dbReference type="ARBA" id="ARBA00035013"/>
    </source>
</evidence>
<dbReference type="PANTHER" id="PTHR31136">
    <property type="entry name" value="DUF1338 DOMAIN-CONTAINING PROTEIN"/>
    <property type="match status" value="1"/>
</dbReference>
<comment type="caution">
    <text evidence="8">The sequence shown here is derived from an EMBL/GenBank/DDBJ whole genome shotgun (WGS) entry which is preliminary data.</text>
</comment>
<name>A0A2P6VCK2_9CHLO</name>
<dbReference type="Pfam" id="PF07063">
    <property type="entry name" value="HGLS"/>
    <property type="match status" value="2"/>
</dbReference>
<keyword evidence="2" id="KW-0223">Dioxygenase</keyword>
<evidence type="ECO:0000256" key="6">
    <source>
        <dbReference type="ARBA" id="ARBA00035023"/>
    </source>
</evidence>
<sequence>MTSLACRLAGRLPIVSAAVAHLGPAVLRCRGLAAPPGAAAHCLQQPRLHQRRGAAAAAVGGGGGEAVPEDSHLIQGILSGILAPYWESTPTAEAAISALEARFPEALIGIDHLAFRTFGLEGLGISSVAYLFTDFDYTRRDALTFPAKKLRACWYAPPDPELPRVFISEIKVEELSSAAQAVVRKYAGPPAAAALLGKYGLTSALLGVTPWCPPSLEDYETLARESEYAAWVLVNGYALNHTTIAVHRLRGLEGGIERLNAFLQEQGFTFNEAGGLTKVSPDGLLLQSSTVADRVSACFAGGETRLVPGAYIEFAERLVLPEFSHLKPDEVEERHRRDGFETASADRIFESTTLAAKPDTV</sequence>
<dbReference type="EMBL" id="LHPF02000013">
    <property type="protein sequence ID" value="PSC71818.1"/>
    <property type="molecule type" value="Genomic_DNA"/>
</dbReference>
<dbReference type="EC" id="1.13.11.93" evidence="6"/>
<keyword evidence="9" id="KW-1185">Reference proteome</keyword>
<dbReference type="PANTHER" id="PTHR31136:SF5">
    <property type="entry name" value="2-OXOADIPATE DIOXYGENASE_DECARBOXYLASE, CHLOROPLASTIC"/>
    <property type="match status" value="1"/>
</dbReference>
<evidence type="ECO:0000313" key="8">
    <source>
        <dbReference type="EMBL" id="PSC71818.1"/>
    </source>
</evidence>
<comment type="cofactor">
    <cofactor evidence="1">
        <name>Fe(2+)</name>
        <dbReference type="ChEBI" id="CHEBI:29033"/>
    </cofactor>
</comment>
<evidence type="ECO:0000256" key="3">
    <source>
        <dbReference type="ARBA" id="ARBA00023002"/>
    </source>
</evidence>
<evidence type="ECO:0000313" key="9">
    <source>
        <dbReference type="Proteomes" id="UP000239649"/>
    </source>
</evidence>
<protein>
    <recommendedName>
        <fullName evidence="6">2-oxoadipate dioxygenase/decarboxylase</fullName>
        <ecNumber evidence="6">1.13.11.93</ecNumber>
    </recommendedName>
    <alternativeName>
        <fullName evidence="7">2-hydroxyglutarate synthase</fullName>
    </alternativeName>
</protein>
<dbReference type="Proteomes" id="UP000239649">
    <property type="component" value="Unassembled WGS sequence"/>
</dbReference>
<gene>
    <name evidence="8" type="ORF">C2E20_4941</name>
</gene>
<dbReference type="GO" id="GO:0051213">
    <property type="term" value="F:dioxygenase activity"/>
    <property type="evidence" value="ECO:0007669"/>
    <property type="project" value="UniProtKB-KW"/>
</dbReference>
<dbReference type="Gene3D" id="3.10.180.50">
    <property type="match status" value="1"/>
</dbReference>
<dbReference type="InterPro" id="IPR009770">
    <property type="entry name" value="HGLS"/>
</dbReference>
<proteinExistence type="inferred from homology"/>
<dbReference type="SMART" id="SM01150">
    <property type="entry name" value="DUF1338"/>
    <property type="match status" value="1"/>
</dbReference>
<organism evidence="8 9">
    <name type="scientific">Micractinium conductrix</name>
    <dbReference type="NCBI Taxonomy" id="554055"/>
    <lineage>
        <taxon>Eukaryota</taxon>
        <taxon>Viridiplantae</taxon>
        <taxon>Chlorophyta</taxon>
        <taxon>core chlorophytes</taxon>
        <taxon>Trebouxiophyceae</taxon>
        <taxon>Chlorellales</taxon>
        <taxon>Chlorellaceae</taxon>
        <taxon>Chlorella clade</taxon>
        <taxon>Micractinium</taxon>
    </lineage>
</organism>
<dbReference type="CDD" id="cd16350">
    <property type="entry name" value="VOC_like"/>
    <property type="match status" value="1"/>
</dbReference>
<dbReference type="OrthoDB" id="1908993at2759"/>
<keyword evidence="3" id="KW-0560">Oxidoreductase</keyword>
<evidence type="ECO:0000256" key="1">
    <source>
        <dbReference type="ARBA" id="ARBA00001954"/>
    </source>
</evidence>
<reference evidence="8 9" key="1">
    <citation type="journal article" date="2018" name="Plant J.">
        <title>Genome sequences of Chlorella sorokiniana UTEX 1602 and Micractinium conductrix SAG 241.80: implications to maltose excretion by a green alga.</title>
        <authorList>
            <person name="Arriola M.B."/>
            <person name="Velmurugan N."/>
            <person name="Zhang Y."/>
            <person name="Plunkett M.H."/>
            <person name="Hondzo H."/>
            <person name="Barney B.M."/>
        </authorList>
    </citation>
    <scope>NUCLEOTIDE SEQUENCE [LARGE SCALE GENOMIC DNA]</scope>
    <source>
        <strain evidence="8 9">SAG 241.80</strain>
    </source>
</reference>
<evidence type="ECO:0000256" key="7">
    <source>
        <dbReference type="ARBA" id="ARBA00035045"/>
    </source>
</evidence>
<comment type="similarity">
    <text evidence="5">Belongs to the 2-oxoadipate dioxygenase/decarboxylase family.</text>
</comment>
<accession>A0A2P6VCK2</accession>